<dbReference type="GO" id="GO:0016567">
    <property type="term" value="P:protein ubiquitination"/>
    <property type="evidence" value="ECO:0007669"/>
    <property type="project" value="InterPro"/>
</dbReference>
<dbReference type="OrthoDB" id="8062037at2759"/>
<feature type="domain" description="RING-type" evidence="2">
    <location>
        <begin position="245"/>
        <end position="290"/>
    </location>
</feature>
<evidence type="ECO:0000313" key="3">
    <source>
        <dbReference type="EMBL" id="OCL02417.1"/>
    </source>
</evidence>
<dbReference type="AlphaFoldDB" id="A0A8E2JMD2"/>
<dbReference type="GO" id="GO:0005634">
    <property type="term" value="C:nucleus"/>
    <property type="evidence" value="ECO:0007669"/>
    <property type="project" value="InterPro"/>
</dbReference>
<dbReference type="PANTHER" id="PTHR16047:SF7">
    <property type="entry name" value="E3 UBIQUITIN-PROTEIN LIGASE RFWD3"/>
    <property type="match status" value="1"/>
</dbReference>
<protein>
    <recommendedName>
        <fullName evidence="2">RING-type domain-containing protein</fullName>
    </recommendedName>
</protein>
<dbReference type="InterPro" id="IPR001841">
    <property type="entry name" value="Znf_RING"/>
</dbReference>
<dbReference type="GO" id="GO:0004842">
    <property type="term" value="F:ubiquitin-protein transferase activity"/>
    <property type="evidence" value="ECO:0007669"/>
    <property type="project" value="InterPro"/>
</dbReference>
<evidence type="ECO:0000259" key="2">
    <source>
        <dbReference type="PROSITE" id="PS50089"/>
    </source>
</evidence>
<dbReference type="Proteomes" id="UP000250140">
    <property type="component" value="Unassembled WGS sequence"/>
</dbReference>
<dbReference type="GO" id="GO:0036297">
    <property type="term" value="P:interstrand cross-link repair"/>
    <property type="evidence" value="ECO:0007669"/>
    <property type="project" value="InterPro"/>
</dbReference>
<dbReference type="InterPro" id="IPR013083">
    <property type="entry name" value="Znf_RING/FYVE/PHD"/>
</dbReference>
<keyword evidence="1" id="KW-0479">Metal-binding</keyword>
<dbReference type="EMBL" id="KV750961">
    <property type="protein sequence ID" value="OCL02417.1"/>
    <property type="molecule type" value="Genomic_DNA"/>
</dbReference>
<accession>A0A8E2JMD2</accession>
<dbReference type="PANTHER" id="PTHR16047">
    <property type="entry name" value="RFWD3 PROTEIN"/>
    <property type="match status" value="1"/>
</dbReference>
<evidence type="ECO:0000256" key="1">
    <source>
        <dbReference type="PROSITE-ProRule" id="PRU00175"/>
    </source>
</evidence>
<organism evidence="3 4">
    <name type="scientific">Glonium stellatum</name>
    <dbReference type="NCBI Taxonomy" id="574774"/>
    <lineage>
        <taxon>Eukaryota</taxon>
        <taxon>Fungi</taxon>
        <taxon>Dikarya</taxon>
        <taxon>Ascomycota</taxon>
        <taxon>Pezizomycotina</taxon>
        <taxon>Dothideomycetes</taxon>
        <taxon>Pleosporomycetidae</taxon>
        <taxon>Gloniales</taxon>
        <taxon>Gloniaceae</taxon>
        <taxon>Glonium</taxon>
    </lineage>
</organism>
<reference evidence="3 4" key="1">
    <citation type="journal article" date="2016" name="Nat. Commun.">
        <title>Ectomycorrhizal ecology is imprinted in the genome of the dominant symbiotic fungus Cenococcum geophilum.</title>
        <authorList>
            <consortium name="DOE Joint Genome Institute"/>
            <person name="Peter M."/>
            <person name="Kohler A."/>
            <person name="Ohm R.A."/>
            <person name="Kuo A."/>
            <person name="Krutzmann J."/>
            <person name="Morin E."/>
            <person name="Arend M."/>
            <person name="Barry K.W."/>
            <person name="Binder M."/>
            <person name="Choi C."/>
            <person name="Clum A."/>
            <person name="Copeland A."/>
            <person name="Grisel N."/>
            <person name="Haridas S."/>
            <person name="Kipfer T."/>
            <person name="LaButti K."/>
            <person name="Lindquist E."/>
            <person name="Lipzen A."/>
            <person name="Maire R."/>
            <person name="Meier B."/>
            <person name="Mihaltcheva S."/>
            <person name="Molinier V."/>
            <person name="Murat C."/>
            <person name="Poggeler S."/>
            <person name="Quandt C.A."/>
            <person name="Sperisen C."/>
            <person name="Tritt A."/>
            <person name="Tisserant E."/>
            <person name="Crous P.W."/>
            <person name="Henrissat B."/>
            <person name="Nehls U."/>
            <person name="Egli S."/>
            <person name="Spatafora J.W."/>
            <person name="Grigoriev I.V."/>
            <person name="Martin F.M."/>
        </authorList>
    </citation>
    <scope>NUCLEOTIDE SEQUENCE [LARGE SCALE GENOMIC DNA]</scope>
    <source>
        <strain evidence="3 4">CBS 207.34</strain>
    </source>
</reference>
<dbReference type="InterPro" id="IPR037381">
    <property type="entry name" value="RFWD3"/>
</dbReference>
<dbReference type="GO" id="GO:0008270">
    <property type="term" value="F:zinc ion binding"/>
    <property type="evidence" value="ECO:0007669"/>
    <property type="project" value="UniProtKB-KW"/>
</dbReference>
<evidence type="ECO:0000313" key="4">
    <source>
        <dbReference type="Proteomes" id="UP000250140"/>
    </source>
</evidence>
<keyword evidence="1" id="KW-0862">Zinc</keyword>
<dbReference type="Gene3D" id="3.30.40.10">
    <property type="entry name" value="Zinc/RING finger domain, C3HC4 (zinc finger)"/>
    <property type="match status" value="1"/>
</dbReference>
<dbReference type="PROSITE" id="PS50089">
    <property type="entry name" value="ZF_RING_2"/>
    <property type="match status" value="1"/>
</dbReference>
<sequence>MHAKAQASTSTSIAHHFRGGGSRLLPHHFTTYVYPDLGLVRLTGHNYYLSQPHGIRQRQNPGPKPQNPEDCSYFTITELPWASMNTTLGALAEADKAYNGESLRDAMDRVSKYSGTTRLGMIWYREQNAHRYNISILVSRKTSIGNISPEFPFRVFENVLYKFSTEQWQDMARLPRDDPLWRQNLECLRHMKTDRAFHCVQWALEPFQEWERHARHWSSWLPPELDSFISSVALEDLPDDEDRRCNICIVDFEPNGDELPVKLRCGHIFGHKCILGWVGKDLSRPCPLCRRKLLEPSVPRAFKDDDPIVIVRASAMGESYRKILEDAKNDNYSEKQFNPAFCPEAAIMEKVFSEHLDSVNGYRFLPRELYNQLQLLVSRKLLQSSQDVEGRLLGQVPLFPGFKTFLNETCKKMVFALLDNQVEENRAALNRAQNNNFWRPHVLEEDSEDEIL</sequence>
<name>A0A8E2JMD2_9PEZI</name>
<keyword evidence="4" id="KW-1185">Reference proteome</keyword>
<gene>
    <name evidence="3" type="ORF">AOQ84DRAFT_382712</name>
</gene>
<dbReference type="SUPFAM" id="SSF57850">
    <property type="entry name" value="RING/U-box"/>
    <property type="match status" value="1"/>
</dbReference>
<dbReference type="Pfam" id="PF13639">
    <property type="entry name" value="zf-RING_2"/>
    <property type="match status" value="1"/>
</dbReference>
<proteinExistence type="predicted"/>
<keyword evidence="1" id="KW-0863">Zinc-finger</keyword>